<sequence>MMLYDPKETFVASLQPLLHSRGDETIRAGSVSSVTDATDVDAHLVAIDSINRSSRLRQAHGPVFLITDRDDGKVLRQAFSCQAAGLSGTHRMPADLLAAIDQAISGHPYFDRDLLRAALRPQPELDRDAARQLVSHLTPREDDVLRRIMSGESTSKMAAAMGVSISTVRSHIQNVLAKLGVHSRLAAQAFVINYDVTTVAAGAPQYS</sequence>
<evidence type="ECO:0000256" key="1">
    <source>
        <dbReference type="ARBA" id="ARBA00023015"/>
    </source>
</evidence>
<dbReference type="PANTHER" id="PTHR44688:SF16">
    <property type="entry name" value="DNA-BINDING TRANSCRIPTIONAL ACTIVATOR DEVR_DOSR"/>
    <property type="match status" value="1"/>
</dbReference>
<reference evidence="5" key="1">
    <citation type="submission" date="2021-02" db="EMBL/GenBank/DDBJ databases">
        <title>Natronoglycomyces albus gen. nov., sp. nov, a haloalkaliphilic actinobacterium from a soda solonchak soil.</title>
        <authorList>
            <person name="Sorokin D.Y."/>
            <person name="Khijniak T.V."/>
            <person name="Zakharycheva A.P."/>
            <person name="Boueva O.V."/>
            <person name="Ariskina E.V."/>
            <person name="Hahnke R.L."/>
            <person name="Bunk B."/>
            <person name="Sproer C."/>
            <person name="Schumann P."/>
            <person name="Evtushenko L.I."/>
            <person name="Kublanov I.V."/>
        </authorList>
    </citation>
    <scope>NUCLEOTIDE SEQUENCE</scope>
    <source>
        <strain evidence="5">DSM 106290</strain>
    </source>
</reference>
<keyword evidence="1" id="KW-0805">Transcription regulation</keyword>
<dbReference type="Pfam" id="PF00196">
    <property type="entry name" value="GerE"/>
    <property type="match status" value="1"/>
</dbReference>
<dbReference type="Gene3D" id="3.40.50.2300">
    <property type="match status" value="1"/>
</dbReference>
<accession>A0A895XR50</accession>
<dbReference type="PROSITE" id="PS50043">
    <property type="entry name" value="HTH_LUXR_2"/>
    <property type="match status" value="1"/>
</dbReference>
<evidence type="ECO:0000256" key="2">
    <source>
        <dbReference type="ARBA" id="ARBA00023125"/>
    </source>
</evidence>
<gene>
    <name evidence="5" type="ORF">JQS30_04580</name>
</gene>
<dbReference type="SMART" id="SM00421">
    <property type="entry name" value="HTH_LUXR"/>
    <property type="match status" value="1"/>
</dbReference>
<dbReference type="AlphaFoldDB" id="A0A895XR50"/>
<dbReference type="InterPro" id="IPR016032">
    <property type="entry name" value="Sig_transdc_resp-reg_C-effctor"/>
</dbReference>
<keyword evidence="2" id="KW-0238">DNA-binding</keyword>
<dbReference type="InterPro" id="IPR000792">
    <property type="entry name" value="Tscrpt_reg_LuxR_C"/>
</dbReference>
<dbReference type="PANTHER" id="PTHR44688">
    <property type="entry name" value="DNA-BINDING TRANSCRIPTIONAL ACTIVATOR DEVR_DOSR"/>
    <property type="match status" value="1"/>
</dbReference>
<evidence type="ECO:0000256" key="3">
    <source>
        <dbReference type="ARBA" id="ARBA00023163"/>
    </source>
</evidence>
<dbReference type="CDD" id="cd06170">
    <property type="entry name" value="LuxR_C_like"/>
    <property type="match status" value="1"/>
</dbReference>
<protein>
    <submittedName>
        <fullName evidence="5">Response regulator transcription factor</fullName>
    </submittedName>
</protein>
<evidence type="ECO:0000313" key="6">
    <source>
        <dbReference type="Proteomes" id="UP000662939"/>
    </source>
</evidence>
<keyword evidence="6" id="KW-1185">Reference proteome</keyword>
<evidence type="ECO:0000313" key="5">
    <source>
        <dbReference type="EMBL" id="QSB06192.1"/>
    </source>
</evidence>
<dbReference type="PRINTS" id="PR00038">
    <property type="entry name" value="HTHLUXR"/>
</dbReference>
<evidence type="ECO:0000259" key="4">
    <source>
        <dbReference type="PROSITE" id="PS50043"/>
    </source>
</evidence>
<dbReference type="KEGG" id="nav:JQS30_04580"/>
<dbReference type="SUPFAM" id="SSF46894">
    <property type="entry name" value="C-terminal effector domain of the bipartite response regulators"/>
    <property type="match status" value="1"/>
</dbReference>
<name>A0A895XR50_9ACTN</name>
<dbReference type="GO" id="GO:0006355">
    <property type="term" value="P:regulation of DNA-templated transcription"/>
    <property type="evidence" value="ECO:0007669"/>
    <property type="project" value="InterPro"/>
</dbReference>
<feature type="domain" description="HTH luxR-type" evidence="4">
    <location>
        <begin position="130"/>
        <end position="195"/>
    </location>
</feature>
<dbReference type="EMBL" id="CP070496">
    <property type="protein sequence ID" value="QSB06192.1"/>
    <property type="molecule type" value="Genomic_DNA"/>
</dbReference>
<dbReference type="GO" id="GO:0003677">
    <property type="term" value="F:DNA binding"/>
    <property type="evidence" value="ECO:0007669"/>
    <property type="project" value="UniProtKB-KW"/>
</dbReference>
<dbReference type="Proteomes" id="UP000662939">
    <property type="component" value="Chromosome"/>
</dbReference>
<proteinExistence type="predicted"/>
<keyword evidence="3" id="KW-0804">Transcription</keyword>
<organism evidence="5 6">
    <name type="scientific">Natronoglycomyces albus</name>
    <dbReference type="NCBI Taxonomy" id="2811108"/>
    <lineage>
        <taxon>Bacteria</taxon>
        <taxon>Bacillati</taxon>
        <taxon>Actinomycetota</taxon>
        <taxon>Actinomycetes</taxon>
        <taxon>Glycomycetales</taxon>
        <taxon>Glycomycetaceae</taxon>
        <taxon>Natronoglycomyces</taxon>
    </lineage>
</organism>